<feature type="region of interest" description="Disordered" evidence="1">
    <location>
        <begin position="177"/>
        <end position="253"/>
    </location>
</feature>
<comment type="caution">
    <text evidence="3">The sequence shown here is derived from an EMBL/GenBank/DDBJ whole genome shotgun (WGS) entry which is preliminary data.</text>
</comment>
<dbReference type="EMBL" id="CAXITT010000024">
    <property type="protein sequence ID" value="CAL1527927.1"/>
    <property type="molecule type" value="Genomic_DNA"/>
</dbReference>
<keyword evidence="2" id="KW-0472">Membrane</keyword>
<feature type="transmembrane region" description="Helical" evidence="2">
    <location>
        <begin position="47"/>
        <end position="66"/>
    </location>
</feature>
<reference evidence="3 4" key="1">
    <citation type="submission" date="2024-04" db="EMBL/GenBank/DDBJ databases">
        <authorList>
            <consortium name="Genoscope - CEA"/>
            <person name="William W."/>
        </authorList>
    </citation>
    <scope>NUCLEOTIDE SEQUENCE [LARGE SCALE GENOMIC DNA]</scope>
</reference>
<feature type="compositionally biased region" description="Low complexity" evidence="1">
    <location>
        <begin position="177"/>
        <end position="189"/>
    </location>
</feature>
<feature type="compositionally biased region" description="Basic and acidic residues" evidence="1">
    <location>
        <begin position="237"/>
        <end position="253"/>
    </location>
</feature>
<keyword evidence="2" id="KW-1133">Transmembrane helix</keyword>
<evidence type="ECO:0000313" key="3">
    <source>
        <dbReference type="EMBL" id="CAL1527927.1"/>
    </source>
</evidence>
<name>A0AAV2H3F9_LYMST</name>
<proteinExistence type="predicted"/>
<dbReference type="AlphaFoldDB" id="A0AAV2H3F9"/>
<accession>A0AAV2H3F9</accession>
<keyword evidence="4" id="KW-1185">Reference proteome</keyword>
<evidence type="ECO:0000313" key="4">
    <source>
        <dbReference type="Proteomes" id="UP001497497"/>
    </source>
</evidence>
<evidence type="ECO:0000256" key="1">
    <source>
        <dbReference type="SAM" id="MobiDB-lite"/>
    </source>
</evidence>
<keyword evidence="2" id="KW-0812">Transmembrane</keyword>
<evidence type="ECO:0000256" key="2">
    <source>
        <dbReference type="SAM" id="Phobius"/>
    </source>
</evidence>
<feature type="compositionally biased region" description="Acidic residues" evidence="1">
    <location>
        <begin position="219"/>
        <end position="230"/>
    </location>
</feature>
<dbReference type="Proteomes" id="UP001497497">
    <property type="component" value="Unassembled WGS sequence"/>
</dbReference>
<gene>
    <name evidence="3" type="ORF">GSLYS_00002097001</name>
</gene>
<organism evidence="3 4">
    <name type="scientific">Lymnaea stagnalis</name>
    <name type="common">Great pond snail</name>
    <name type="synonym">Helix stagnalis</name>
    <dbReference type="NCBI Taxonomy" id="6523"/>
    <lineage>
        <taxon>Eukaryota</taxon>
        <taxon>Metazoa</taxon>
        <taxon>Spiralia</taxon>
        <taxon>Lophotrochozoa</taxon>
        <taxon>Mollusca</taxon>
        <taxon>Gastropoda</taxon>
        <taxon>Heterobranchia</taxon>
        <taxon>Euthyneura</taxon>
        <taxon>Panpulmonata</taxon>
        <taxon>Hygrophila</taxon>
        <taxon>Lymnaeoidea</taxon>
        <taxon>Lymnaeidae</taxon>
        <taxon>Lymnaea</taxon>
    </lineage>
</organism>
<protein>
    <submittedName>
        <fullName evidence="3">Uncharacterized protein</fullName>
    </submittedName>
</protein>
<sequence length="253" mass="28440">MFAATLEGLDVSSGLAVATIDFDVTSIDFNVTSSSGVSSTFKETVVLVFYLMIPVIIAVLLIYIFCFKRRRWHAKNNSGMYNDASVKLWMDQATPIPPEPQKITIKPIVRKPKKDLLKAKVARNFHNVANEEESEPYAKIIKTCKSNNKMEDTQDPIYNNEMENTSDVIYNNEMVSLETSSTESSPCTEQPTNEKAWDTAVEPDEESEGLVSRQSEIMGSDEEMCEESDQESPCQADGREEVRSTELRDPNTL</sequence>